<dbReference type="Gene3D" id="3.30.379.10">
    <property type="entry name" value="Chitobiase/beta-hexosaminidase domain 2-like"/>
    <property type="match status" value="1"/>
</dbReference>
<dbReference type="Gene3D" id="2.60.120.1620">
    <property type="match status" value="1"/>
</dbReference>
<dbReference type="Pfam" id="PF15979">
    <property type="entry name" value="Glyco_hydro_115"/>
    <property type="match status" value="1"/>
</dbReference>
<dbReference type="PANTHER" id="PTHR37842:SF2">
    <property type="entry name" value="GYLCOSYL HYDROLASE 115 C-TERMINAL DOMAIN-CONTAINING PROTEIN"/>
    <property type="match status" value="1"/>
</dbReference>
<feature type="signal peptide" evidence="2">
    <location>
        <begin position="1"/>
        <end position="27"/>
    </location>
</feature>
<dbReference type="SUPFAM" id="SSF55545">
    <property type="entry name" value="beta-N-acetylhexosaminidase-like domain"/>
    <property type="match status" value="1"/>
</dbReference>
<dbReference type="GO" id="GO:0016787">
    <property type="term" value="F:hydrolase activity"/>
    <property type="evidence" value="ECO:0007669"/>
    <property type="project" value="UniProtKB-KW"/>
</dbReference>
<evidence type="ECO:0000256" key="2">
    <source>
        <dbReference type="SAM" id="SignalP"/>
    </source>
</evidence>
<dbReference type="EMBL" id="JBHRYE010000012">
    <property type="protein sequence ID" value="MFC3671598.1"/>
    <property type="molecule type" value="Genomic_DNA"/>
</dbReference>
<name>A0ABV7V2G0_9SPHN</name>
<reference evidence="4" key="1">
    <citation type="journal article" date="2019" name="Int. J. Syst. Evol. Microbiol.">
        <title>The Global Catalogue of Microorganisms (GCM) 10K type strain sequencing project: providing services to taxonomists for standard genome sequencing and annotation.</title>
        <authorList>
            <consortium name="The Broad Institute Genomics Platform"/>
            <consortium name="The Broad Institute Genome Sequencing Center for Infectious Disease"/>
            <person name="Wu L."/>
            <person name="Ma J."/>
        </authorList>
    </citation>
    <scope>NUCLEOTIDE SEQUENCE [LARGE SCALE GENOMIC DNA]</scope>
    <source>
        <strain evidence="4">KCTC 42224</strain>
    </source>
</reference>
<protein>
    <submittedName>
        <fullName evidence="3">Glycosyl hydrolase 115 family protein</fullName>
    </submittedName>
</protein>
<sequence length="828" mass="89554">MKPALPLPLRKAWILAIAALLASPAMARDEAVPLVHDTGQPGALLLAGEGHALPILTDPHDAEVVRRAAADLAQDIATVSGVKPVVRSGGPRGGNAVVIGTLGHNRAIDGLVARGRLSVSGLAGAWESFVIATVDRPWPGVDQALVIVGSDRRGTAYGAYELARAIGVSPWAWWADLPPRHRDALWLDAGLHRFGPPSVKYRGIFLNDEDWGLYPWAAQTYDPAYGNIGPRTYQRVFELMLRLKANTLWPAMHKTTRAFNADPANARLADSYGIVMGSSHAEAMLRNNVGEWKDDPARFNYATNRAGVRAYWDERARINAGYESLWTVGLRGLHDTGMVGAPTMAARQALLDQAIADQRAILDAHVPGGAARAGQIFVPYKEVLDIYRAGIHVPDNVTIVWPDDNFGYIRQFPSPAEAARSGGAGVYYHLSYLGYPLAYLWLYTTPPALVQEEMLRAYDAGARQLWMVNVGDIKPAEIGISHFLDLAWDVERWRGTSQHAYLAQWLGAAFGPQAGEAGADLLDAHFRLNMVRRPDHLEWPAHEEDRHLSSLTPAQVDARLGEMRRIAAHAEQVGQGLPADRRDAWFELVGFPLGAAAAANVRFFAAERFDEQVEVDPAAARSAEGAVAQAEADIAALTQRYNTGIAGGKWRGIMPAEPADSQWRIYRPRPVVTPAPLLRSSPQAFFQRVDSAPPARPDGLAPPREAAGWRWIDGIGPRGGALMAQAPGATMAFTLDRTAPGAAALDILPLFAQGDARSLHLAVALDDGPPQDIVVPRQVGDAAWVAGVLDNRLRLPLPFVLPAGHHRLRVVAQGSGIGVIALVDTSQP</sequence>
<keyword evidence="1 3" id="KW-0378">Hydrolase</keyword>
<comment type="caution">
    <text evidence="3">The sequence shown here is derived from an EMBL/GenBank/DDBJ whole genome shotgun (WGS) entry which is preliminary data.</text>
</comment>
<dbReference type="InterPro" id="IPR031924">
    <property type="entry name" value="GH115"/>
</dbReference>
<dbReference type="Gene3D" id="1.20.58.2150">
    <property type="match status" value="1"/>
</dbReference>
<evidence type="ECO:0000256" key="1">
    <source>
        <dbReference type="ARBA" id="ARBA00022801"/>
    </source>
</evidence>
<proteinExistence type="predicted"/>
<gene>
    <name evidence="3" type="ORF">ACFOOT_09170</name>
</gene>
<evidence type="ECO:0000313" key="3">
    <source>
        <dbReference type="EMBL" id="MFC3671598.1"/>
    </source>
</evidence>
<dbReference type="Proteomes" id="UP001595683">
    <property type="component" value="Unassembled WGS sequence"/>
</dbReference>
<dbReference type="InterPro" id="IPR029018">
    <property type="entry name" value="Hex-like_dom2"/>
</dbReference>
<keyword evidence="2" id="KW-0732">Signal</keyword>
<feature type="chain" id="PRO_5045180271" evidence="2">
    <location>
        <begin position="28"/>
        <end position="828"/>
    </location>
</feature>
<evidence type="ECO:0000313" key="4">
    <source>
        <dbReference type="Proteomes" id="UP001595683"/>
    </source>
</evidence>
<organism evidence="3 4">
    <name type="scientific">Novosphingobium pokkalii</name>
    <dbReference type="NCBI Taxonomy" id="1770194"/>
    <lineage>
        <taxon>Bacteria</taxon>
        <taxon>Pseudomonadati</taxon>
        <taxon>Pseudomonadota</taxon>
        <taxon>Alphaproteobacteria</taxon>
        <taxon>Sphingomonadales</taxon>
        <taxon>Sphingomonadaceae</taxon>
        <taxon>Novosphingobium</taxon>
    </lineage>
</organism>
<accession>A0ABV7V2G0</accession>
<dbReference type="PANTHER" id="PTHR37842">
    <property type="match status" value="1"/>
</dbReference>
<dbReference type="RefSeq" id="WP_191323615.1">
    <property type="nucleotide sequence ID" value="NZ_BMZP01000005.1"/>
</dbReference>
<dbReference type="Gene3D" id="3.20.20.520">
    <property type="entry name" value="Glycosyl hydrolase family 115"/>
    <property type="match status" value="1"/>
</dbReference>
<dbReference type="InterPro" id="IPR042301">
    <property type="entry name" value="GH115_sf"/>
</dbReference>
<keyword evidence="4" id="KW-1185">Reference proteome</keyword>